<accession>A0A7X1KN32</accession>
<organism evidence="1 2">
    <name type="scientific">Novosphingobium flavum</name>
    <dbReference type="NCBI Taxonomy" id="1778672"/>
    <lineage>
        <taxon>Bacteria</taxon>
        <taxon>Pseudomonadati</taxon>
        <taxon>Pseudomonadota</taxon>
        <taxon>Alphaproteobacteria</taxon>
        <taxon>Sphingomonadales</taxon>
        <taxon>Sphingomonadaceae</taxon>
        <taxon>Novosphingobium</taxon>
    </lineage>
</organism>
<dbReference type="AlphaFoldDB" id="A0A7X1KN32"/>
<comment type="caution">
    <text evidence="1">The sequence shown here is derived from an EMBL/GenBank/DDBJ whole genome shotgun (WGS) entry which is preliminary data.</text>
</comment>
<evidence type="ECO:0000313" key="1">
    <source>
        <dbReference type="EMBL" id="MBC2667227.1"/>
    </source>
</evidence>
<keyword evidence="2" id="KW-1185">Reference proteome</keyword>
<gene>
    <name evidence="1" type="ORF">H7F51_17035</name>
</gene>
<protein>
    <recommendedName>
        <fullName evidence="3">SIR2-like domain-containing protein</fullName>
    </recommendedName>
</protein>
<name>A0A7X1KN32_9SPHN</name>
<dbReference type="RefSeq" id="WP_185665526.1">
    <property type="nucleotide sequence ID" value="NZ_JACLAW010000016.1"/>
</dbReference>
<dbReference type="Proteomes" id="UP000566813">
    <property type="component" value="Unassembled WGS sequence"/>
</dbReference>
<evidence type="ECO:0008006" key="3">
    <source>
        <dbReference type="Google" id="ProtNLM"/>
    </source>
</evidence>
<reference evidence="1 2" key="1">
    <citation type="submission" date="2020-08" db="EMBL/GenBank/DDBJ databases">
        <title>The genome sequence of type strain Novosphingobium flavum NBRC 111647.</title>
        <authorList>
            <person name="Liu Y."/>
        </authorList>
    </citation>
    <scope>NUCLEOTIDE SEQUENCE [LARGE SCALE GENOMIC DNA]</scope>
    <source>
        <strain evidence="1 2">NBRC 111647</strain>
    </source>
</reference>
<proteinExistence type="predicted"/>
<dbReference type="EMBL" id="JACLAW010000016">
    <property type="protein sequence ID" value="MBC2667227.1"/>
    <property type="molecule type" value="Genomic_DNA"/>
</dbReference>
<evidence type="ECO:0000313" key="2">
    <source>
        <dbReference type="Proteomes" id="UP000566813"/>
    </source>
</evidence>
<sequence length="342" mass="37301">MIRTKTAFILGPGAAAELHMPSPLDVLERIAQALDFSRASANQLTRDAAAILRHVAKLAERTKSSEEALFKAAQRINQSAKVARTIEGVIEQNNDNPLVAAFGKLALAVFTLQSEQRSSVRATPQGHNALPLQTGDYWLLELGKLITAGLPRNKLEQGLGDVVIVNFGYDRATEHFLPFVLTTAYGMTLSEAQRIVAARLKFYHPYGSVGRLPWQLGDLPDVEFANEMPWNMAALSTALKTGDQALADRASLAELRGAVAKSQRIVFLGCDFSPQSLDLIIDGSLSHNPELIVTMNGLSGPNRAAAVRMLKRKSGNERDDRLILAEGRCLDVLKDYALMLES</sequence>